<dbReference type="Proteomes" id="UP001524383">
    <property type="component" value="Unassembled WGS sequence"/>
</dbReference>
<protein>
    <recommendedName>
        <fullName evidence="4">S-layer protein</fullName>
    </recommendedName>
</protein>
<comment type="caution">
    <text evidence="2">The sequence shown here is derived from an EMBL/GenBank/DDBJ whole genome shotgun (WGS) entry which is preliminary data.</text>
</comment>
<name>A0ABD4TJV1_9EURY</name>
<dbReference type="RefSeq" id="WP_255333168.1">
    <property type="nucleotide sequence ID" value="NZ_VOTZ01000022.1"/>
</dbReference>
<reference evidence="2 3" key="1">
    <citation type="submission" date="2019-08" db="EMBL/GenBank/DDBJ databases">
        <authorList>
            <person name="Chen S.-C."/>
            <person name="Lai M.-C."/>
            <person name="You Y.-T."/>
        </authorList>
    </citation>
    <scope>NUCLEOTIDE SEQUENCE [LARGE SCALE GENOMIC DNA]</scope>
    <source>
        <strain evidence="2 3">P2F9704a</strain>
    </source>
</reference>
<proteinExistence type="predicted"/>
<dbReference type="PANTHER" id="PTHR35902:SF6">
    <property type="entry name" value="CONSERVED WITHIN P. AEROPHILUM"/>
    <property type="match status" value="1"/>
</dbReference>
<dbReference type="AlphaFoldDB" id="A0ABD4TJV1"/>
<keyword evidence="3" id="KW-1185">Reference proteome</keyword>
<sequence length="376" mass="39937">MRHYLVLLALAIALSTGLGATGAASQIGVIDVSLDPKIFFPDDTGTVTIVIKNTGTDPVELSRVNLQGTRSIYVIESPHYTGIGRLGSGDTMTTSFTVRAGSEEGIFYPRFSLNFMPTGNMMFPVPVKVDKTQIDAGISVRPDTFMEGRKDTVTISVGNPRENALSGVTITPSTGIADVVPTSAFIGTLNSGQKSNATFSVTPTAEGVISFNVEYRNGQNRHVVSLTLPVVPGTAKRVAEPIVSNVEVSSIAGGYRITGDVSNAGLETARSVVMTTREPAEPIDPFRVYVVGALDADDFSSFEVTFAAQEAEKVPLVTRYRDDDGNLYEEITHVTIQSGMMPVAEQEGGLSPLVIGIIVLSAAIVAGALVYSRKKR</sequence>
<evidence type="ECO:0000313" key="2">
    <source>
        <dbReference type="EMBL" id="MCQ1539202.1"/>
    </source>
</evidence>
<evidence type="ECO:0000256" key="1">
    <source>
        <dbReference type="SAM" id="Phobius"/>
    </source>
</evidence>
<dbReference type="PANTHER" id="PTHR35902">
    <property type="entry name" value="S-LAYER DOMAIN-LIKE PROTEIN-RELATED"/>
    <property type="match status" value="1"/>
</dbReference>
<organism evidence="2 3">
    <name type="scientific">Methanocalculus taiwanensis</name>
    <dbReference type="NCBI Taxonomy" id="106207"/>
    <lineage>
        <taxon>Archaea</taxon>
        <taxon>Methanobacteriati</taxon>
        <taxon>Methanobacteriota</taxon>
        <taxon>Stenosarchaea group</taxon>
        <taxon>Methanomicrobia</taxon>
        <taxon>Methanomicrobiales</taxon>
        <taxon>Methanocalculaceae</taxon>
        <taxon>Methanocalculus</taxon>
    </lineage>
</organism>
<evidence type="ECO:0000313" key="3">
    <source>
        <dbReference type="Proteomes" id="UP001524383"/>
    </source>
</evidence>
<keyword evidence="1" id="KW-1133">Transmembrane helix</keyword>
<feature type="transmembrane region" description="Helical" evidence="1">
    <location>
        <begin position="350"/>
        <end position="371"/>
    </location>
</feature>
<evidence type="ECO:0008006" key="4">
    <source>
        <dbReference type="Google" id="ProtNLM"/>
    </source>
</evidence>
<keyword evidence="1" id="KW-0472">Membrane</keyword>
<gene>
    <name evidence="2" type="ORF">FTO68_09450</name>
</gene>
<dbReference type="EMBL" id="VOTZ01000022">
    <property type="protein sequence ID" value="MCQ1539202.1"/>
    <property type="molecule type" value="Genomic_DNA"/>
</dbReference>
<accession>A0ABD4TJV1</accession>
<keyword evidence="1" id="KW-0812">Transmembrane</keyword>